<dbReference type="PROSITE" id="PS00198">
    <property type="entry name" value="4FE4S_FER_1"/>
    <property type="match status" value="2"/>
</dbReference>
<name>A0ABR7GN06_9FIRM</name>
<evidence type="ECO:0000256" key="2">
    <source>
        <dbReference type="ARBA" id="ARBA00023004"/>
    </source>
</evidence>
<dbReference type="EMBL" id="JACOPK010000005">
    <property type="protein sequence ID" value="MBC5695693.1"/>
    <property type="molecule type" value="Genomic_DNA"/>
</dbReference>
<evidence type="ECO:0000256" key="1">
    <source>
        <dbReference type="ARBA" id="ARBA00022723"/>
    </source>
</evidence>
<keyword evidence="3" id="KW-0411">Iron-sulfur</keyword>
<dbReference type="PROSITE" id="PS51379">
    <property type="entry name" value="4FE4S_FER_2"/>
    <property type="match status" value="2"/>
</dbReference>
<sequence>MILEALSEKGLECTGCSACMNSCPVHAITNKKDNYGFLYPSIDQSACVKCNKCVDVCPVLNFETKREEPISCYMLKMADDICAVSSSGGAFTALSKAIFEADGVVFGAAMESDLSVHHRIAHNEAELASLRKSKYVQGDMGTTVQKVRQHLENEDAVLFVGCPCQVAGLKRYLGHLYEKLWTVDVICHGVPSAQMLRESLAEMPDVSSVDFRDKDYGWECLGMTVIRNDGSRHRLSYNESRYEQGFHPNITLRESCYDCKFCEFPRQGDISIGDFWNVEKYYPEVDKKNGVSSVVVNTLHGEMLIEKVHKYVKLLKEIPLKCLEGNRLQAKISKPKEREAFLRLYPQKTFNEAVLYAQQNIHDIGIVGNWSYPNYGTALTYYALYHTLCNMGYTVTMLSWPEDSPWKPYEKANLFKKNPYPTWDIAEIPECRLDLYQYNNRCKTFVLGSDQLLNNNLYNAFGRFIQMDWVKGNRKKIAYGASFGTDYIWGDDADRAEMAYFFQKFDAFSVRETSGRELLDKYYGVKAQVVIDPVFLLSRCEYDRLVSNGKERVPKEQFVFAYILDQTDEKLDQLQKCIEWIGIPMRSVSDAAPNEHQISAYHGFTEYNVYLEEWMAYIQCSEAVITDSFHGTCMAILAGKPFLAISNDSRGIARFRTLLQLFNLEDRLCENANEISKKRNLLKQCPDQKVIAQCLSRERNRSIEWLKDALTHPLGYKKFSTYDILGDKCETALAHSNEGLSRVNDLERLQREGVTTETKQWEQLEDHRLRLDGADDRLNGLEKLQRESVTTESKQWKQLEDHRLRLDGIVAENDSLKMNINQMLKTIENLEQQNEDLKEQIGKSEEQMKELEHWSILHRIRHFIKDKRKGK</sequence>
<dbReference type="RefSeq" id="WP_186969911.1">
    <property type="nucleotide sequence ID" value="NZ_JACOPK010000005.1"/>
</dbReference>
<evidence type="ECO:0000256" key="4">
    <source>
        <dbReference type="SAM" id="Coils"/>
    </source>
</evidence>
<dbReference type="SUPFAM" id="SSF54862">
    <property type="entry name" value="4Fe-4S ferredoxins"/>
    <property type="match status" value="1"/>
</dbReference>
<dbReference type="Pfam" id="PF12838">
    <property type="entry name" value="Fer4_7"/>
    <property type="match status" value="1"/>
</dbReference>
<protein>
    <submittedName>
        <fullName evidence="6">Polysaccharide pyruvyl transferase family protein</fullName>
    </submittedName>
</protein>
<gene>
    <name evidence="6" type="ORF">H8S02_07010</name>
</gene>
<evidence type="ECO:0000313" key="7">
    <source>
        <dbReference type="Proteomes" id="UP000641741"/>
    </source>
</evidence>
<keyword evidence="1" id="KW-0479">Metal-binding</keyword>
<organism evidence="6 7">
    <name type="scientific">Agathobaculum hominis</name>
    <dbReference type="NCBI Taxonomy" id="2763014"/>
    <lineage>
        <taxon>Bacteria</taxon>
        <taxon>Bacillati</taxon>
        <taxon>Bacillota</taxon>
        <taxon>Clostridia</taxon>
        <taxon>Eubacteriales</taxon>
        <taxon>Butyricicoccaceae</taxon>
        <taxon>Agathobaculum</taxon>
    </lineage>
</organism>
<dbReference type="InterPro" id="IPR007525">
    <property type="entry name" value="FrhB_FdhB_C"/>
</dbReference>
<dbReference type="Proteomes" id="UP000641741">
    <property type="component" value="Unassembled WGS sequence"/>
</dbReference>
<evidence type="ECO:0000256" key="3">
    <source>
        <dbReference type="ARBA" id="ARBA00023014"/>
    </source>
</evidence>
<keyword evidence="6" id="KW-0808">Transferase</keyword>
<dbReference type="InterPro" id="IPR007345">
    <property type="entry name" value="Polysacch_pyruvyl_Trfase"/>
</dbReference>
<dbReference type="Pfam" id="PF04230">
    <property type="entry name" value="PS_pyruv_trans"/>
    <property type="match status" value="1"/>
</dbReference>
<feature type="domain" description="4Fe-4S ferredoxin-type" evidence="5">
    <location>
        <begin position="38"/>
        <end position="67"/>
    </location>
</feature>
<dbReference type="Gene3D" id="3.30.70.20">
    <property type="match status" value="1"/>
</dbReference>
<reference evidence="6 7" key="1">
    <citation type="submission" date="2020-08" db="EMBL/GenBank/DDBJ databases">
        <title>Genome public.</title>
        <authorList>
            <person name="Liu C."/>
            <person name="Sun Q."/>
        </authorList>
    </citation>
    <scope>NUCLEOTIDE SEQUENCE [LARGE SCALE GENOMIC DNA]</scope>
    <source>
        <strain evidence="6 7">M2</strain>
    </source>
</reference>
<comment type="caution">
    <text evidence="6">The sequence shown here is derived from an EMBL/GenBank/DDBJ whole genome shotgun (WGS) entry which is preliminary data.</text>
</comment>
<dbReference type="PANTHER" id="PTHR43193:SF2">
    <property type="entry name" value="POLYFERREDOXIN PROTEIN FWDF"/>
    <property type="match status" value="1"/>
</dbReference>
<accession>A0ABR7GN06</accession>
<dbReference type="GO" id="GO:0016740">
    <property type="term" value="F:transferase activity"/>
    <property type="evidence" value="ECO:0007669"/>
    <property type="project" value="UniProtKB-KW"/>
</dbReference>
<keyword evidence="2" id="KW-0408">Iron</keyword>
<evidence type="ECO:0000259" key="5">
    <source>
        <dbReference type="PROSITE" id="PS51379"/>
    </source>
</evidence>
<dbReference type="InterPro" id="IPR052977">
    <property type="entry name" value="Polyferredoxin-like_ET"/>
</dbReference>
<evidence type="ECO:0000313" key="6">
    <source>
        <dbReference type="EMBL" id="MBC5695693.1"/>
    </source>
</evidence>
<dbReference type="InterPro" id="IPR017896">
    <property type="entry name" value="4Fe4S_Fe-S-bd"/>
</dbReference>
<keyword evidence="7" id="KW-1185">Reference proteome</keyword>
<dbReference type="InterPro" id="IPR017900">
    <property type="entry name" value="4Fe4S_Fe_S_CS"/>
</dbReference>
<proteinExistence type="predicted"/>
<feature type="domain" description="4Fe-4S ferredoxin-type" evidence="5">
    <location>
        <begin position="3"/>
        <end position="33"/>
    </location>
</feature>
<keyword evidence="4" id="KW-0175">Coiled coil</keyword>
<dbReference type="PANTHER" id="PTHR43193">
    <property type="match status" value="1"/>
</dbReference>
<feature type="coiled-coil region" evidence="4">
    <location>
        <begin position="813"/>
        <end position="854"/>
    </location>
</feature>
<dbReference type="Pfam" id="PF04432">
    <property type="entry name" value="FrhB_FdhB_C"/>
    <property type="match status" value="1"/>
</dbReference>